<dbReference type="EMBL" id="WNZZ01000008">
    <property type="protein sequence ID" value="MUG23299.1"/>
    <property type="molecule type" value="Genomic_DNA"/>
</dbReference>
<feature type="domain" description="HTH tetR-type" evidence="5">
    <location>
        <begin position="16"/>
        <end position="76"/>
    </location>
</feature>
<accession>A0A6N8ETQ5</accession>
<keyword evidence="3" id="KW-0804">Transcription</keyword>
<keyword evidence="1" id="KW-0805">Transcription regulation</keyword>
<dbReference type="Proteomes" id="UP000442469">
    <property type="component" value="Unassembled WGS sequence"/>
</dbReference>
<reference evidence="6 7" key="1">
    <citation type="submission" date="2019-11" db="EMBL/GenBank/DDBJ databases">
        <title>Draft genome sequences of five Paenibacillus species of dairy origin.</title>
        <authorList>
            <person name="Olajide A.M."/>
            <person name="Chen S."/>
            <person name="Lapointe G."/>
        </authorList>
    </citation>
    <scope>NUCLEOTIDE SEQUENCE [LARGE SCALE GENOMIC DNA]</scope>
    <source>
        <strain evidence="6 7">3CT49</strain>
    </source>
</reference>
<dbReference type="InterPro" id="IPR023772">
    <property type="entry name" value="DNA-bd_HTH_TetR-type_CS"/>
</dbReference>
<dbReference type="PANTHER" id="PTHR30055:SF234">
    <property type="entry name" value="HTH-TYPE TRANSCRIPTIONAL REGULATOR BETI"/>
    <property type="match status" value="1"/>
</dbReference>
<comment type="caution">
    <text evidence="6">The sequence shown here is derived from an EMBL/GenBank/DDBJ whole genome shotgun (WGS) entry which is preliminary data.</text>
</comment>
<feature type="DNA-binding region" description="H-T-H motif" evidence="4">
    <location>
        <begin position="39"/>
        <end position="58"/>
    </location>
</feature>
<dbReference type="RefSeq" id="WP_155620074.1">
    <property type="nucleotide sequence ID" value="NZ_CP086393.1"/>
</dbReference>
<dbReference type="SUPFAM" id="SSF46689">
    <property type="entry name" value="Homeodomain-like"/>
    <property type="match status" value="1"/>
</dbReference>
<sequence length="218" mass="25076">MQPKLRLEKERTKTRELRRQSIIEAAKNVFMEKGFENSTMQDIALESSLGIATVFRYFPKKEKLIVAVASEIVEIQRELFAAIVYGEGTCYEKLSRLLDELNFFEQDLHQKNSKLIEAFESYVAMANSPVEDIGQYQTIYEEMMELFAELGNQGARDGTVRSDIDIVDTLLTMMNAFGNFSKKMAMVHGISELQTFVDESKQFAIMKSVFMEYLKPKN</sequence>
<evidence type="ECO:0000256" key="4">
    <source>
        <dbReference type="PROSITE-ProRule" id="PRU00335"/>
    </source>
</evidence>
<evidence type="ECO:0000313" key="7">
    <source>
        <dbReference type="Proteomes" id="UP000442469"/>
    </source>
</evidence>
<dbReference type="GO" id="GO:0000976">
    <property type="term" value="F:transcription cis-regulatory region binding"/>
    <property type="evidence" value="ECO:0007669"/>
    <property type="project" value="TreeGrafter"/>
</dbReference>
<evidence type="ECO:0000259" key="5">
    <source>
        <dbReference type="PROSITE" id="PS50977"/>
    </source>
</evidence>
<evidence type="ECO:0000256" key="2">
    <source>
        <dbReference type="ARBA" id="ARBA00023125"/>
    </source>
</evidence>
<evidence type="ECO:0000313" key="6">
    <source>
        <dbReference type="EMBL" id="MUG23299.1"/>
    </source>
</evidence>
<dbReference type="InterPro" id="IPR001647">
    <property type="entry name" value="HTH_TetR"/>
</dbReference>
<dbReference type="AlphaFoldDB" id="A0A6N8ETQ5"/>
<dbReference type="GO" id="GO:0003700">
    <property type="term" value="F:DNA-binding transcription factor activity"/>
    <property type="evidence" value="ECO:0007669"/>
    <property type="project" value="TreeGrafter"/>
</dbReference>
<proteinExistence type="predicted"/>
<dbReference type="Pfam" id="PF00440">
    <property type="entry name" value="TetR_N"/>
    <property type="match status" value="1"/>
</dbReference>
<dbReference type="Gene3D" id="1.10.357.10">
    <property type="entry name" value="Tetracycline Repressor, domain 2"/>
    <property type="match status" value="1"/>
</dbReference>
<evidence type="ECO:0000256" key="1">
    <source>
        <dbReference type="ARBA" id="ARBA00023015"/>
    </source>
</evidence>
<organism evidence="6 7">
    <name type="scientific">Paenibacillus macerans</name>
    <name type="common">Bacillus macerans</name>
    <dbReference type="NCBI Taxonomy" id="44252"/>
    <lineage>
        <taxon>Bacteria</taxon>
        <taxon>Bacillati</taxon>
        <taxon>Bacillota</taxon>
        <taxon>Bacilli</taxon>
        <taxon>Bacillales</taxon>
        <taxon>Paenibacillaceae</taxon>
        <taxon>Paenibacillus</taxon>
    </lineage>
</organism>
<dbReference type="PRINTS" id="PR00455">
    <property type="entry name" value="HTHTETR"/>
</dbReference>
<keyword evidence="2 4" id="KW-0238">DNA-binding</keyword>
<evidence type="ECO:0000256" key="3">
    <source>
        <dbReference type="ARBA" id="ARBA00023163"/>
    </source>
</evidence>
<dbReference type="PROSITE" id="PS01081">
    <property type="entry name" value="HTH_TETR_1"/>
    <property type="match status" value="1"/>
</dbReference>
<dbReference type="PANTHER" id="PTHR30055">
    <property type="entry name" value="HTH-TYPE TRANSCRIPTIONAL REGULATOR RUTR"/>
    <property type="match status" value="1"/>
</dbReference>
<gene>
    <name evidence="6" type="ORF">GNQ08_12890</name>
</gene>
<dbReference type="InterPro" id="IPR050109">
    <property type="entry name" value="HTH-type_TetR-like_transc_reg"/>
</dbReference>
<protein>
    <submittedName>
        <fullName evidence="6">TetR family transcriptional regulator</fullName>
    </submittedName>
</protein>
<name>A0A6N8ETQ5_PAEMA</name>
<dbReference type="InterPro" id="IPR009057">
    <property type="entry name" value="Homeodomain-like_sf"/>
</dbReference>
<dbReference type="PROSITE" id="PS50977">
    <property type="entry name" value="HTH_TETR_2"/>
    <property type="match status" value="1"/>
</dbReference>